<sequence length="227" mass="26184">MSIFTVSTNEGAIMNRLVSIEIDAKGFKPIDQEELHAQALNFVEHIGLSSATVDCLDTNHVTIYYDGIYINNFDSWYPNVVEQWACIVEKVTGNKEYIHTNWSSREDYFPLGAFSFMSPEHEHTMNVFLNFESGGEVSIEEDYFEASINIKDEEISTFLSDNIQTLKQNASDLIQKTWPNLEFKKFEYTGTVYPYCEGVIAPRFEYNRITPEKKRNSLINKLLSLLK</sequence>
<dbReference type="Proteomes" id="UP000029843">
    <property type="component" value="Unassembled WGS sequence"/>
</dbReference>
<protein>
    <submittedName>
        <fullName evidence="1">Uncharacterized protein</fullName>
    </submittedName>
</protein>
<comment type="caution">
    <text evidence="1">The sequence shown here is derived from an EMBL/GenBank/DDBJ whole genome shotgun (WGS) entry which is preliminary data.</text>
</comment>
<dbReference type="EMBL" id="JQED01000057">
    <property type="protein sequence ID" value="KGJ86384.1"/>
    <property type="molecule type" value="Genomic_DNA"/>
</dbReference>
<dbReference type="PATRIC" id="fig|28229.4.peg.4445"/>
<reference evidence="1 2" key="1">
    <citation type="submission" date="2014-08" db="EMBL/GenBank/DDBJ databases">
        <title>Genomic and Phenotypic Diversity of Colwellia psychrerythraea strains from Disparate Marine Basins.</title>
        <authorList>
            <person name="Techtmann S.M."/>
            <person name="Stelling S.C."/>
            <person name="Utturkar S.M."/>
            <person name="Alshibli N."/>
            <person name="Harris A."/>
            <person name="Brown S.D."/>
            <person name="Hazen T.C."/>
        </authorList>
    </citation>
    <scope>NUCLEOTIDE SEQUENCE [LARGE SCALE GENOMIC DNA]</scope>
    <source>
        <strain evidence="1 2">ND2E</strain>
    </source>
</reference>
<accession>A0A099K6D7</accession>
<dbReference type="RefSeq" id="WP_150113815.1">
    <property type="nucleotide sequence ID" value="NZ_JQED01000057.1"/>
</dbReference>
<evidence type="ECO:0000313" key="2">
    <source>
        <dbReference type="Proteomes" id="UP000029843"/>
    </source>
</evidence>
<proteinExistence type="predicted"/>
<evidence type="ECO:0000313" key="1">
    <source>
        <dbReference type="EMBL" id="KGJ86384.1"/>
    </source>
</evidence>
<organism evidence="1 2">
    <name type="scientific">Colwellia psychrerythraea</name>
    <name type="common">Vibrio psychroerythus</name>
    <dbReference type="NCBI Taxonomy" id="28229"/>
    <lineage>
        <taxon>Bacteria</taxon>
        <taxon>Pseudomonadati</taxon>
        <taxon>Pseudomonadota</taxon>
        <taxon>Gammaproteobacteria</taxon>
        <taxon>Alteromonadales</taxon>
        <taxon>Colwelliaceae</taxon>
        <taxon>Colwellia</taxon>
    </lineage>
</organism>
<gene>
    <name evidence="1" type="ORF">ND2E_0950</name>
</gene>
<name>A0A099K6D7_COLPS</name>
<dbReference type="AlphaFoldDB" id="A0A099K6D7"/>